<proteinExistence type="inferred from homology"/>
<feature type="domain" description="Methyl-accepting transducer" evidence="7">
    <location>
        <begin position="279"/>
        <end position="537"/>
    </location>
</feature>
<dbReference type="SMART" id="SM00304">
    <property type="entry name" value="HAMP"/>
    <property type="match status" value="1"/>
</dbReference>
<evidence type="ECO:0000256" key="6">
    <source>
        <dbReference type="SAM" id="Phobius"/>
    </source>
</evidence>
<dbReference type="InterPro" id="IPR003660">
    <property type="entry name" value="HAMP_dom"/>
</dbReference>
<dbReference type="Gene3D" id="1.10.287.950">
    <property type="entry name" value="Methyl-accepting chemotaxis protein"/>
    <property type="match status" value="1"/>
</dbReference>
<evidence type="ECO:0000259" key="7">
    <source>
        <dbReference type="PROSITE" id="PS50111"/>
    </source>
</evidence>
<dbReference type="PANTHER" id="PTHR32089">
    <property type="entry name" value="METHYL-ACCEPTING CHEMOTAXIS PROTEIN MCPB"/>
    <property type="match status" value="1"/>
</dbReference>
<feature type="coiled-coil region" evidence="4">
    <location>
        <begin position="255"/>
        <end position="282"/>
    </location>
</feature>
<dbReference type="EMBL" id="VTPS01000018">
    <property type="protein sequence ID" value="TZE81111.1"/>
    <property type="molecule type" value="Genomic_DNA"/>
</dbReference>
<feature type="domain" description="HAMP" evidence="8">
    <location>
        <begin position="212"/>
        <end position="267"/>
    </location>
</feature>
<dbReference type="InterPro" id="IPR004090">
    <property type="entry name" value="Chemotax_Me-accpt_rcpt"/>
</dbReference>
<evidence type="ECO:0000256" key="3">
    <source>
        <dbReference type="PROSITE-ProRule" id="PRU00284"/>
    </source>
</evidence>
<feature type="region of interest" description="Disordered" evidence="5">
    <location>
        <begin position="527"/>
        <end position="548"/>
    </location>
</feature>
<dbReference type="RefSeq" id="WP_149545954.1">
    <property type="nucleotide sequence ID" value="NZ_VTPS01000018.1"/>
</dbReference>
<dbReference type="PROSITE" id="PS50111">
    <property type="entry name" value="CHEMOTAXIS_TRANSDUC_2"/>
    <property type="match status" value="1"/>
</dbReference>
<evidence type="ECO:0000313" key="10">
    <source>
        <dbReference type="Proteomes" id="UP000322976"/>
    </source>
</evidence>
<keyword evidence="4" id="KW-0175">Coiled coil</keyword>
<feature type="compositionally biased region" description="Low complexity" evidence="5">
    <location>
        <begin position="530"/>
        <end position="544"/>
    </location>
</feature>
<keyword evidence="6" id="KW-0812">Transmembrane</keyword>
<keyword evidence="10" id="KW-1185">Reference proteome</keyword>
<dbReference type="InterPro" id="IPR004089">
    <property type="entry name" value="MCPsignal_dom"/>
</dbReference>
<dbReference type="GO" id="GO:0004888">
    <property type="term" value="F:transmembrane signaling receptor activity"/>
    <property type="evidence" value="ECO:0007669"/>
    <property type="project" value="InterPro"/>
</dbReference>
<accession>A0A5D8Q9B7</accession>
<evidence type="ECO:0000256" key="4">
    <source>
        <dbReference type="SAM" id="Coils"/>
    </source>
</evidence>
<dbReference type="SUPFAM" id="SSF58104">
    <property type="entry name" value="Methyl-accepting chemotaxis protein (MCP) signaling domain"/>
    <property type="match status" value="1"/>
</dbReference>
<feature type="coiled-coil region" evidence="4">
    <location>
        <begin position="494"/>
        <end position="521"/>
    </location>
</feature>
<dbReference type="Pfam" id="PF12729">
    <property type="entry name" value="4HB_MCP_1"/>
    <property type="match status" value="1"/>
</dbReference>
<sequence length="574" mass="64038">MMFKNFKIKYKLLASFMLIALLMGVVGYIGINGLAKVDSNTNGLYNKNYQSIYMLMDMKDNLSQIRADVLKLLYERDNPEQNKTLEQDIKANDDENSKYISQYEKLPMNADEKREWTIFKNDYVQYENLKSKLISLIDEGKYDEALAVHPQYSDVRQKMSDSLDKIIQSNLVDGETAYNNSIFVYDNSRLIMIILMCLGVIVSIILGFILNKDIAVPLMLAVNHLKIVSNGDFTEHTPERYLKRKDEIGDMINSIEAMQDNLTNLIKDIMDSSQNLSALSEELSSSVEEISARLESISSSTSEIAGDVQDTSSSAEEITASVEEVTASISQLSERAIEGSNNAGNIKERALNVQEEGKKSLNSTQQMYKEKQKAILQAIEDGKVVEKIKIMADTIASIASQTNLLALNAAIEAARAGEHGKGFAVVAEEVRKLAEQSTQSVAEIQTTVKMVEGAFDNLSNYSSQILKFIEENIEPHFNSFVEMGTQYYEDADFLSRMSEELASMTEEINAAIEQVSEAVQAMASTSQKVSENTNEIESSISDSSQGVEQVAKTAQEQAELAQKLNEMIMKFKIS</sequence>
<dbReference type="PRINTS" id="PR00260">
    <property type="entry name" value="CHEMTRNSDUCR"/>
</dbReference>
<feature type="transmembrane region" description="Helical" evidence="6">
    <location>
        <begin position="190"/>
        <end position="210"/>
    </location>
</feature>
<dbReference type="GO" id="GO:0007165">
    <property type="term" value="P:signal transduction"/>
    <property type="evidence" value="ECO:0007669"/>
    <property type="project" value="UniProtKB-KW"/>
</dbReference>
<dbReference type="AlphaFoldDB" id="A0A5D8Q9B7"/>
<organism evidence="9 10">
    <name type="scientific">Calorimonas adulescens</name>
    <dbReference type="NCBI Taxonomy" id="2606906"/>
    <lineage>
        <taxon>Bacteria</taxon>
        <taxon>Bacillati</taxon>
        <taxon>Bacillota</taxon>
        <taxon>Clostridia</taxon>
        <taxon>Thermoanaerobacterales</taxon>
        <taxon>Thermoanaerobacteraceae</taxon>
        <taxon>Calorimonas</taxon>
    </lineage>
</organism>
<dbReference type="CDD" id="cd06225">
    <property type="entry name" value="HAMP"/>
    <property type="match status" value="1"/>
</dbReference>
<dbReference type="PROSITE" id="PS50885">
    <property type="entry name" value="HAMP"/>
    <property type="match status" value="1"/>
</dbReference>
<keyword evidence="1 3" id="KW-0807">Transducer</keyword>
<dbReference type="Pfam" id="PF00015">
    <property type="entry name" value="MCPsignal"/>
    <property type="match status" value="1"/>
</dbReference>
<dbReference type="Pfam" id="PF00672">
    <property type="entry name" value="HAMP"/>
    <property type="match status" value="1"/>
</dbReference>
<comment type="similarity">
    <text evidence="2">Belongs to the methyl-accepting chemotaxis (MCP) protein family.</text>
</comment>
<protein>
    <submittedName>
        <fullName evidence="9">Methyl-accepting chemotaxis protein</fullName>
    </submittedName>
</protein>
<comment type="caution">
    <text evidence="9">The sequence shown here is derived from an EMBL/GenBank/DDBJ whole genome shotgun (WGS) entry which is preliminary data.</text>
</comment>
<dbReference type="InterPro" id="IPR024478">
    <property type="entry name" value="HlyB_4HB_MCP"/>
</dbReference>
<evidence type="ECO:0000256" key="1">
    <source>
        <dbReference type="ARBA" id="ARBA00023224"/>
    </source>
</evidence>
<dbReference type="Proteomes" id="UP000322976">
    <property type="component" value="Unassembled WGS sequence"/>
</dbReference>
<name>A0A5D8Q9B7_9THEO</name>
<evidence type="ECO:0000259" key="8">
    <source>
        <dbReference type="PROSITE" id="PS50885"/>
    </source>
</evidence>
<dbReference type="SMART" id="SM00283">
    <property type="entry name" value="MA"/>
    <property type="match status" value="1"/>
</dbReference>
<dbReference type="GO" id="GO:0016020">
    <property type="term" value="C:membrane"/>
    <property type="evidence" value="ECO:0007669"/>
    <property type="project" value="InterPro"/>
</dbReference>
<evidence type="ECO:0000256" key="2">
    <source>
        <dbReference type="ARBA" id="ARBA00029447"/>
    </source>
</evidence>
<evidence type="ECO:0000313" key="9">
    <source>
        <dbReference type="EMBL" id="TZE81111.1"/>
    </source>
</evidence>
<dbReference type="PANTHER" id="PTHR32089:SF112">
    <property type="entry name" value="LYSOZYME-LIKE PROTEIN-RELATED"/>
    <property type="match status" value="1"/>
</dbReference>
<gene>
    <name evidence="9" type="ORF">FWJ32_10730</name>
</gene>
<keyword evidence="6" id="KW-1133">Transmembrane helix</keyword>
<reference evidence="9 10" key="1">
    <citation type="submission" date="2019-08" db="EMBL/GenBank/DDBJ databases">
        <title>Calorimonas adulescens gen. nov., sp. nov., an anaerobic thermophilic bacterium from Sakhalin hot spring.</title>
        <authorList>
            <person name="Khomyakova M.A."/>
            <person name="Merkel A.Y."/>
            <person name="Novikov A."/>
            <person name="Bonch-Osmolovskaya E.A."/>
            <person name="Slobodkin A.I."/>
        </authorList>
    </citation>
    <scope>NUCLEOTIDE SEQUENCE [LARGE SCALE GENOMIC DNA]</scope>
    <source>
        <strain evidence="9 10">A05MB</strain>
    </source>
</reference>
<dbReference type="GO" id="GO:0006935">
    <property type="term" value="P:chemotaxis"/>
    <property type="evidence" value="ECO:0007669"/>
    <property type="project" value="InterPro"/>
</dbReference>
<evidence type="ECO:0000256" key="5">
    <source>
        <dbReference type="SAM" id="MobiDB-lite"/>
    </source>
</evidence>
<keyword evidence="6" id="KW-0472">Membrane</keyword>